<name>A0A645HVE9_9ZZZZ</name>
<dbReference type="EMBL" id="VSSQ01101037">
    <property type="protein sequence ID" value="MPN42957.1"/>
    <property type="molecule type" value="Genomic_DNA"/>
</dbReference>
<dbReference type="InterPro" id="IPR036412">
    <property type="entry name" value="HAD-like_sf"/>
</dbReference>
<sequence>MLKVAGASFAVANAEDGVKEFAKHLTSKNSENGVAEAIMRCINEDL</sequence>
<gene>
    <name evidence="1" type="ORF">SDC9_190515</name>
</gene>
<dbReference type="InterPro" id="IPR023214">
    <property type="entry name" value="HAD_sf"/>
</dbReference>
<comment type="caution">
    <text evidence="1">The sequence shown here is derived from an EMBL/GenBank/DDBJ whole genome shotgun (WGS) entry which is preliminary data.</text>
</comment>
<dbReference type="AlphaFoldDB" id="A0A645HVE9"/>
<reference evidence="1" key="1">
    <citation type="submission" date="2019-08" db="EMBL/GenBank/DDBJ databases">
        <authorList>
            <person name="Kucharzyk K."/>
            <person name="Murdoch R.W."/>
            <person name="Higgins S."/>
            <person name="Loffler F."/>
        </authorList>
    </citation>
    <scope>NUCLEOTIDE SEQUENCE</scope>
</reference>
<accession>A0A645HVE9</accession>
<organism evidence="1">
    <name type="scientific">bioreactor metagenome</name>
    <dbReference type="NCBI Taxonomy" id="1076179"/>
    <lineage>
        <taxon>unclassified sequences</taxon>
        <taxon>metagenomes</taxon>
        <taxon>ecological metagenomes</taxon>
    </lineage>
</organism>
<dbReference type="Pfam" id="PF08282">
    <property type="entry name" value="Hydrolase_3"/>
    <property type="match status" value="1"/>
</dbReference>
<proteinExistence type="predicted"/>
<dbReference type="SUPFAM" id="SSF56784">
    <property type="entry name" value="HAD-like"/>
    <property type="match status" value="1"/>
</dbReference>
<protein>
    <submittedName>
        <fullName evidence="1">Uncharacterized protein</fullName>
    </submittedName>
</protein>
<evidence type="ECO:0000313" key="1">
    <source>
        <dbReference type="EMBL" id="MPN42957.1"/>
    </source>
</evidence>
<dbReference type="Gene3D" id="3.40.50.1000">
    <property type="entry name" value="HAD superfamily/HAD-like"/>
    <property type="match status" value="1"/>
</dbReference>